<dbReference type="Pfam" id="PF05239">
    <property type="entry name" value="PRC"/>
    <property type="match status" value="1"/>
</dbReference>
<dbReference type="Proteomes" id="UP001592581">
    <property type="component" value="Unassembled WGS sequence"/>
</dbReference>
<dbReference type="EMBL" id="JBEUKS010000001">
    <property type="protein sequence ID" value="MFC1437156.1"/>
    <property type="molecule type" value="Genomic_DNA"/>
</dbReference>
<dbReference type="SUPFAM" id="SSF50346">
    <property type="entry name" value="PRC-barrel domain"/>
    <property type="match status" value="1"/>
</dbReference>
<organism evidence="2 3">
    <name type="scientific">Streptacidiphilus jeojiensis</name>
    <dbReference type="NCBI Taxonomy" id="3229225"/>
    <lineage>
        <taxon>Bacteria</taxon>
        <taxon>Bacillati</taxon>
        <taxon>Actinomycetota</taxon>
        <taxon>Actinomycetes</taxon>
        <taxon>Kitasatosporales</taxon>
        <taxon>Streptomycetaceae</taxon>
        <taxon>Streptacidiphilus</taxon>
    </lineage>
</organism>
<gene>
    <name evidence="2" type="ORF">ABUW04_02710</name>
</gene>
<dbReference type="InterPro" id="IPR027275">
    <property type="entry name" value="PRC-brl_dom"/>
</dbReference>
<proteinExistence type="predicted"/>
<evidence type="ECO:0000313" key="2">
    <source>
        <dbReference type="EMBL" id="MFC1437156.1"/>
    </source>
</evidence>
<feature type="domain" description="PRC-barrel" evidence="1">
    <location>
        <begin position="153"/>
        <end position="209"/>
    </location>
</feature>
<evidence type="ECO:0000259" key="1">
    <source>
        <dbReference type="Pfam" id="PF05239"/>
    </source>
</evidence>
<reference evidence="2 3" key="1">
    <citation type="submission" date="2024-06" db="EMBL/GenBank/DDBJ databases">
        <authorList>
            <person name="Lee S.D."/>
        </authorList>
    </citation>
    <scope>NUCLEOTIDE SEQUENCE [LARGE SCALE GENOMIC DNA]</scope>
    <source>
        <strain evidence="2 3">N1-10</strain>
    </source>
</reference>
<comment type="caution">
    <text evidence="2">The sequence shown here is derived from an EMBL/GenBank/DDBJ whole genome shotgun (WGS) entry which is preliminary data.</text>
</comment>
<name>A0ABV6XFX8_9ACTN</name>
<evidence type="ECO:0000313" key="3">
    <source>
        <dbReference type="Proteomes" id="UP001592581"/>
    </source>
</evidence>
<keyword evidence="3" id="KW-1185">Reference proteome</keyword>
<protein>
    <submittedName>
        <fullName evidence="2">PRC-barrel domain-containing protein</fullName>
    </submittedName>
</protein>
<sequence length="223" mass="23456">MDASYAIGEPVSCSDGECGRLDRVLLDPVALRLTHLVVDPGHDVSRLVPVDLVDESREPGGAGVLLRCDTRAFRMLEPAEETEFVPADEDTLGYGADQVILWPYYGLGAGTAGIGAPGLLPVLGAGTTAPTTHERVPSGEVQIRRGQRAEATDGEVGHVQGLVVDPQDQCATHVLLQEGHLLGRKTVAVPITLVTSVGDTVRVHGSKKELADLPPVDVDSGHP</sequence>
<dbReference type="Gene3D" id="2.30.30.240">
    <property type="entry name" value="PRC-barrel domain"/>
    <property type="match status" value="1"/>
</dbReference>
<dbReference type="InterPro" id="IPR011033">
    <property type="entry name" value="PRC_barrel-like_sf"/>
</dbReference>
<accession>A0ABV6XFX8</accession>
<dbReference type="RefSeq" id="WP_380562290.1">
    <property type="nucleotide sequence ID" value="NZ_JBEUKS010000001.1"/>
</dbReference>